<dbReference type="InterPro" id="IPR009057">
    <property type="entry name" value="Homeodomain-like_sf"/>
</dbReference>
<dbReference type="HOGENOM" id="CLU_091262_0_0_4"/>
<evidence type="ECO:0000313" key="5">
    <source>
        <dbReference type="Proteomes" id="UP000001693"/>
    </source>
</evidence>
<dbReference type="RefSeq" id="WP_012346609.1">
    <property type="nucleotide sequence ID" value="NC_010524.1"/>
</dbReference>
<dbReference type="Pfam" id="PF00440">
    <property type="entry name" value="TetR_N"/>
    <property type="match status" value="1"/>
</dbReference>
<dbReference type="Proteomes" id="UP000001693">
    <property type="component" value="Chromosome"/>
</dbReference>
<keyword evidence="5" id="KW-1185">Reference proteome</keyword>
<keyword evidence="1 2" id="KW-0238">DNA-binding</keyword>
<dbReference type="STRING" id="395495.Lcho_1581"/>
<dbReference type="InterPro" id="IPR001647">
    <property type="entry name" value="HTH_TetR"/>
</dbReference>
<reference evidence="4 5" key="1">
    <citation type="submission" date="2008-03" db="EMBL/GenBank/DDBJ databases">
        <title>Complete sequence of Leptothrix cholodnii SP-6.</title>
        <authorList>
            <consortium name="US DOE Joint Genome Institute"/>
            <person name="Copeland A."/>
            <person name="Lucas S."/>
            <person name="Lapidus A."/>
            <person name="Glavina del Rio T."/>
            <person name="Dalin E."/>
            <person name="Tice H."/>
            <person name="Bruce D."/>
            <person name="Goodwin L."/>
            <person name="Pitluck S."/>
            <person name="Chertkov O."/>
            <person name="Brettin T."/>
            <person name="Detter J.C."/>
            <person name="Han C."/>
            <person name="Kuske C.R."/>
            <person name="Schmutz J."/>
            <person name="Larimer F."/>
            <person name="Land M."/>
            <person name="Hauser L."/>
            <person name="Kyrpides N."/>
            <person name="Lykidis A."/>
            <person name="Emerson D."/>
            <person name="Richardson P."/>
        </authorList>
    </citation>
    <scope>NUCLEOTIDE SEQUENCE [LARGE SCALE GENOMIC DNA]</scope>
    <source>
        <strain evidence="5">ATCC 51168 / LMG 8142 / SP-6</strain>
    </source>
</reference>
<dbReference type="KEGG" id="lch:Lcho_1581"/>
<feature type="DNA-binding region" description="H-T-H motif" evidence="2">
    <location>
        <begin position="32"/>
        <end position="51"/>
    </location>
</feature>
<dbReference type="PROSITE" id="PS50977">
    <property type="entry name" value="HTH_TETR_2"/>
    <property type="match status" value="1"/>
</dbReference>
<dbReference type="eggNOG" id="COG1309">
    <property type="taxonomic scope" value="Bacteria"/>
</dbReference>
<dbReference type="AlphaFoldDB" id="B1XWI0"/>
<organism evidence="4 5">
    <name type="scientific">Leptothrix cholodnii (strain ATCC 51168 / LMG 8142 / SP-6)</name>
    <name type="common">Leptothrix discophora (strain SP-6)</name>
    <dbReference type="NCBI Taxonomy" id="395495"/>
    <lineage>
        <taxon>Bacteria</taxon>
        <taxon>Pseudomonadati</taxon>
        <taxon>Pseudomonadota</taxon>
        <taxon>Betaproteobacteria</taxon>
        <taxon>Burkholderiales</taxon>
        <taxon>Sphaerotilaceae</taxon>
        <taxon>Leptothrix</taxon>
    </lineage>
</organism>
<feature type="domain" description="HTH tetR-type" evidence="3">
    <location>
        <begin position="9"/>
        <end position="69"/>
    </location>
</feature>
<dbReference type="OrthoDB" id="8770705at2"/>
<dbReference type="PANTHER" id="PTHR30055:SF223">
    <property type="entry name" value="HTH-TYPE TRANSCRIPTIONAL REGULATOR UIDR"/>
    <property type="match status" value="1"/>
</dbReference>
<proteinExistence type="predicted"/>
<evidence type="ECO:0000313" key="4">
    <source>
        <dbReference type="EMBL" id="ACB33848.1"/>
    </source>
</evidence>
<dbReference type="GO" id="GO:0003700">
    <property type="term" value="F:DNA-binding transcription factor activity"/>
    <property type="evidence" value="ECO:0007669"/>
    <property type="project" value="TreeGrafter"/>
</dbReference>
<dbReference type="Gene3D" id="1.10.357.10">
    <property type="entry name" value="Tetracycline Repressor, domain 2"/>
    <property type="match status" value="1"/>
</dbReference>
<evidence type="ECO:0000256" key="2">
    <source>
        <dbReference type="PROSITE-ProRule" id="PRU00335"/>
    </source>
</evidence>
<dbReference type="GO" id="GO:0000976">
    <property type="term" value="F:transcription cis-regulatory region binding"/>
    <property type="evidence" value="ECO:0007669"/>
    <property type="project" value="TreeGrafter"/>
</dbReference>
<dbReference type="SUPFAM" id="SSF46689">
    <property type="entry name" value="Homeodomain-like"/>
    <property type="match status" value="1"/>
</dbReference>
<dbReference type="Pfam" id="PF13972">
    <property type="entry name" value="TetR"/>
    <property type="match status" value="1"/>
</dbReference>
<protein>
    <submittedName>
        <fullName evidence="4">Transcriptional regulator, TetR family</fullName>
    </submittedName>
</protein>
<evidence type="ECO:0000259" key="3">
    <source>
        <dbReference type="PROSITE" id="PS50977"/>
    </source>
</evidence>
<accession>B1XWI0</accession>
<name>B1XWI0_LEPCP</name>
<dbReference type="InterPro" id="IPR050109">
    <property type="entry name" value="HTH-type_TetR-like_transc_reg"/>
</dbReference>
<dbReference type="PANTHER" id="PTHR30055">
    <property type="entry name" value="HTH-TYPE TRANSCRIPTIONAL REGULATOR RUTR"/>
    <property type="match status" value="1"/>
</dbReference>
<gene>
    <name evidence="4" type="ordered locus">Lcho_1581</name>
</gene>
<sequence>MNTERKAPRRTAERILDHTLALFNRYGEPNVSTTLISAELNISPGNLYYHYPAKEELVNALMSRYETALAQALDAAGPASDAEGSWQLVPAMLHLAWAYRFIFRDLNDLLTRNRQLETRCQAALALQQAAVRERVARLCVIDDAPLDSDDADALATSIVVLLTYWLCFEYVRDPRRALEPDNEDTAVDAGTRQVMALLWPYLSAEHRRRLKPGFARRSGTPSG</sequence>
<dbReference type="PRINTS" id="PR00455">
    <property type="entry name" value="HTHTETR"/>
</dbReference>
<dbReference type="InterPro" id="IPR025722">
    <property type="entry name" value="TetR"/>
</dbReference>
<dbReference type="EMBL" id="CP001013">
    <property type="protein sequence ID" value="ACB33848.1"/>
    <property type="molecule type" value="Genomic_DNA"/>
</dbReference>
<evidence type="ECO:0000256" key="1">
    <source>
        <dbReference type="ARBA" id="ARBA00023125"/>
    </source>
</evidence>